<protein>
    <submittedName>
        <fullName evidence="1">Uncharacterized protein</fullName>
    </submittedName>
</protein>
<accession>A0ABP6VKJ7</accession>
<dbReference type="RefSeq" id="WP_257441358.1">
    <property type="nucleotide sequence ID" value="NZ_BAABBB010000012.1"/>
</dbReference>
<evidence type="ECO:0000313" key="2">
    <source>
        <dbReference type="Proteomes" id="UP001500301"/>
    </source>
</evidence>
<comment type="caution">
    <text evidence="1">The sequence shown here is derived from an EMBL/GenBank/DDBJ whole genome shotgun (WGS) entry which is preliminary data.</text>
</comment>
<reference evidence="2" key="1">
    <citation type="journal article" date="2019" name="Int. J. Syst. Evol. Microbiol.">
        <title>The Global Catalogue of Microorganisms (GCM) 10K type strain sequencing project: providing services to taxonomists for standard genome sequencing and annotation.</title>
        <authorList>
            <consortium name="The Broad Institute Genomics Platform"/>
            <consortium name="The Broad Institute Genome Sequencing Center for Infectious Disease"/>
            <person name="Wu L."/>
            <person name="Ma J."/>
        </authorList>
    </citation>
    <scope>NUCLEOTIDE SEQUENCE [LARGE SCALE GENOMIC DNA]</scope>
    <source>
        <strain evidence="2">JCM 17460</strain>
    </source>
</reference>
<evidence type="ECO:0000313" key="1">
    <source>
        <dbReference type="EMBL" id="GAA3535763.1"/>
    </source>
</evidence>
<proteinExistence type="predicted"/>
<dbReference type="Proteomes" id="UP001500301">
    <property type="component" value="Unassembled WGS sequence"/>
</dbReference>
<sequence>MEIAASGASEVSCEQRSGLARRLCQALRRVLALAGRGGSWGVPF</sequence>
<keyword evidence="2" id="KW-1185">Reference proteome</keyword>
<organism evidence="1 2">
    <name type="scientific">Nocardioides daeguensis</name>
    <dbReference type="NCBI Taxonomy" id="908359"/>
    <lineage>
        <taxon>Bacteria</taxon>
        <taxon>Bacillati</taxon>
        <taxon>Actinomycetota</taxon>
        <taxon>Actinomycetes</taxon>
        <taxon>Propionibacteriales</taxon>
        <taxon>Nocardioidaceae</taxon>
        <taxon>Nocardioides</taxon>
    </lineage>
</organism>
<dbReference type="EMBL" id="BAABBB010000012">
    <property type="protein sequence ID" value="GAA3535763.1"/>
    <property type="molecule type" value="Genomic_DNA"/>
</dbReference>
<gene>
    <name evidence="1" type="ORF">GCM10022263_24550</name>
</gene>
<name>A0ABP6VKJ7_9ACTN</name>